<keyword evidence="2" id="KW-1185">Reference proteome</keyword>
<gene>
    <name evidence="1" type="ORF">phiP43_132</name>
</gene>
<name>A0A2I6PFJ0_9CAUD</name>
<evidence type="ECO:0000313" key="1">
    <source>
        <dbReference type="EMBL" id="AUM58490.1"/>
    </source>
</evidence>
<reference evidence="1 2" key="1">
    <citation type="submission" date="2017-12" db="EMBL/GenBank/DDBJ databases">
        <title>Complete genome sequence and characterization of bacteriophage phiP4-3 infecting Proteus pennea.</title>
        <authorList>
            <person name="He Y."/>
            <person name="Yang H."/>
        </authorList>
    </citation>
    <scope>NUCLEOTIDE SEQUENCE [LARGE SCALE GENOMIC DNA]</scope>
</reference>
<dbReference type="EMBL" id="MG696114">
    <property type="protein sequence ID" value="AUM58490.1"/>
    <property type="molecule type" value="Genomic_DNA"/>
</dbReference>
<evidence type="ECO:0000313" key="2">
    <source>
        <dbReference type="Proteomes" id="UP000240538"/>
    </source>
</evidence>
<proteinExistence type="predicted"/>
<sequence>MKTFNEFITEVKRKNYGLTSAQQIVAWAEVEGLKIKHVKKISSDSFKSGAYTFVRHRAGEWQILKNSKEVDYLFNVRDDDMVDKMVQYLK</sequence>
<dbReference type="Proteomes" id="UP000240538">
    <property type="component" value="Segment"/>
</dbReference>
<organism evidence="1 2">
    <name type="scientific">Proteus phage phiP4-3</name>
    <dbReference type="NCBI Taxonomy" id="2065203"/>
    <lineage>
        <taxon>Viruses</taxon>
        <taxon>Duplodnaviria</taxon>
        <taxon>Heunggongvirae</taxon>
        <taxon>Uroviricota</taxon>
        <taxon>Caudoviricetes</taxon>
        <taxon>Pantevenvirales</taxon>
        <taxon>Straboviridae</taxon>
        <taxon>Bragavirus</taxon>
        <taxon>Bragavirus p43</taxon>
    </lineage>
</organism>
<accession>A0A2I6PFJ0</accession>
<protein>
    <submittedName>
        <fullName evidence="1">Uncharacterized protein</fullName>
    </submittedName>
</protein>